<dbReference type="Gene3D" id="2.10.109.10">
    <property type="entry name" value="Umud Fragment, subunit A"/>
    <property type="match status" value="1"/>
</dbReference>
<dbReference type="InterPro" id="IPR019758">
    <property type="entry name" value="Pept_S26A_signal_pept_1_CS"/>
</dbReference>
<evidence type="ECO:0000256" key="1">
    <source>
        <dbReference type="ARBA" id="ARBA00004273"/>
    </source>
</evidence>
<dbReference type="OrthoDB" id="308440at2759"/>
<keyword evidence="2" id="KW-0999">Mitochondrion inner membrane</keyword>
<dbReference type="GO" id="GO:0006465">
    <property type="term" value="P:signal peptide processing"/>
    <property type="evidence" value="ECO:0007669"/>
    <property type="project" value="InterPro"/>
</dbReference>
<dbReference type="STRING" id="92696.A0A4R0RVZ3"/>
<evidence type="ECO:0000256" key="5">
    <source>
        <dbReference type="ARBA" id="ARBA00023136"/>
    </source>
</evidence>
<name>A0A4R0RVZ3_9APHY</name>
<dbReference type="PROSITE" id="PS00760">
    <property type="entry name" value="SPASE_I_2"/>
    <property type="match status" value="1"/>
</dbReference>
<dbReference type="PROSITE" id="PS00761">
    <property type="entry name" value="SPASE_I_3"/>
    <property type="match status" value="1"/>
</dbReference>
<protein>
    <recommendedName>
        <fullName evidence="9">Peptidase S26 domain-containing protein</fullName>
    </recommendedName>
</protein>
<keyword evidence="11" id="KW-1185">Reference proteome</keyword>
<reference evidence="10 11" key="1">
    <citation type="submission" date="2018-11" db="EMBL/GenBank/DDBJ databases">
        <title>Genome assembly of Steccherinum ochraceum LE-BIN_3174, the white-rot fungus of the Steccherinaceae family (The Residual Polyporoid clade, Polyporales, Basidiomycota).</title>
        <authorList>
            <person name="Fedorova T.V."/>
            <person name="Glazunova O.A."/>
            <person name="Landesman E.O."/>
            <person name="Moiseenko K.V."/>
            <person name="Psurtseva N.V."/>
            <person name="Savinova O.S."/>
            <person name="Shakhova N.V."/>
            <person name="Tyazhelova T.V."/>
            <person name="Vasina D.V."/>
        </authorList>
    </citation>
    <scope>NUCLEOTIDE SEQUENCE [LARGE SCALE GENOMIC DNA]</scope>
    <source>
        <strain evidence="10 11">LE-BIN_3174</strain>
    </source>
</reference>
<feature type="domain" description="Peptidase S26" evidence="9">
    <location>
        <begin position="43"/>
        <end position="105"/>
    </location>
</feature>
<dbReference type="Proteomes" id="UP000292702">
    <property type="component" value="Unassembled WGS sequence"/>
</dbReference>
<evidence type="ECO:0000313" key="11">
    <source>
        <dbReference type="Proteomes" id="UP000292702"/>
    </source>
</evidence>
<dbReference type="GO" id="GO:0006627">
    <property type="term" value="P:protein processing involved in protein targeting to mitochondrion"/>
    <property type="evidence" value="ECO:0007669"/>
    <property type="project" value="TreeGrafter"/>
</dbReference>
<sequence>MLRIWRTVERTRPYARGFALSVFGVLNFVCATHLFVQHVGWIHSMSGPSMLPTLGVQGEWVIESRVVDPHKLSRGDLVIYASPIDPNRLVCKRILGLPGDTVCVDPTGIRAPSTEHVIVPKGHFWMIGDNAEFSRDSRFYGPVSMGLVAGKLVARVWPLRSFTVFRSNFENID</sequence>
<evidence type="ECO:0000256" key="4">
    <source>
        <dbReference type="ARBA" id="ARBA00023128"/>
    </source>
</evidence>
<evidence type="ECO:0000256" key="7">
    <source>
        <dbReference type="PIRSR" id="PIRSR600223-1"/>
    </source>
</evidence>
<dbReference type="GO" id="GO:0004252">
    <property type="term" value="F:serine-type endopeptidase activity"/>
    <property type="evidence" value="ECO:0007669"/>
    <property type="project" value="InterPro"/>
</dbReference>
<evidence type="ECO:0000256" key="3">
    <source>
        <dbReference type="ARBA" id="ARBA00022801"/>
    </source>
</evidence>
<dbReference type="Pfam" id="PF10502">
    <property type="entry name" value="Peptidase_S26"/>
    <property type="match status" value="2"/>
</dbReference>
<dbReference type="AlphaFoldDB" id="A0A4R0RVZ3"/>
<dbReference type="InterPro" id="IPR019757">
    <property type="entry name" value="Pept_S26A_signal_pept_1_Lys-AS"/>
</dbReference>
<evidence type="ECO:0000313" key="10">
    <source>
        <dbReference type="EMBL" id="TCD69989.1"/>
    </source>
</evidence>
<evidence type="ECO:0000259" key="9">
    <source>
        <dbReference type="Pfam" id="PF10502"/>
    </source>
</evidence>
<gene>
    <name evidence="10" type="ORF">EIP91_005578</name>
</gene>
<dbReference type="GO" id="GO:0042720">
    <property type="term" value="C:mitochondrial inner membrane peptidase complex"/>
    <property type="evidence" value="ECO:0007669"/>
    <property type="project" value="TreeGrafter"/>
</dbReference>
<keyword evidence="5 8" id="KW-0472">Membrane</keyword>
<dbReference type="PANTHER" id="PTHR12383">
    <property type="entry name" value="PROTEASE FAMILY S26 MITOCHONDRIAL INNER MEMBRANE PROTEASE-RELATED"/>
    <property type="match status" value="1"/>
</dbReference>
<accession>A0A4R0RVZ3</accession>
<feature type="active site" evidence="7">
    <location>
        <position position="49"/>
    </location>
</feature>
<dbReference type="SUPFAM" id="SSF51306">
    <property type="entry name" value="LexA/Signal peptidase"/>
    <property type="match status" value="1"/>
</dbReference>
<evidence type="ECO:0000256" key="2">
    <source>
        <dbReference type="ARBA" id="ARBA00022792"/>
    </source>
</evidence>
<dbReference type="EMBL" id="RWJN01000030">
    <property type="protein sequence ID" value="TCD69989.1"/>
    <property type="molecule type" value="Genomic_DNA"/>
</dbReference>
<dbReference type="CDD" id="cd06530">
    <property type="entry name" value="S26_SPase_I"/>
    <property type="match status" value="1"/>
</dbReference>
<dbReference type="InterPro" id="IPR036286">
    <property type="entry name" value="LexA/Signal_pep-like_sf"/>
</dbReference>
<dbReference type="PANTHER" id="PTHR12383:SF16">
    <property type="entry name" value="MITOCHONDRIAL INNER MEMBRANE PROTEASE SUBUNIT 1"/>
    <property type="match status" value="1"/>
</dbReference>
<dbReference type="PRINTS" id="PR00727">
    <property type="entry name" value="LEADERPTASE"/>
</dbReference>
<dbReference type="InterPro" id="IPR052064">
    <property type="entry name" value="Mito_IMP1_subunit"/>
</dbReference>
<feature type="transmembrane region" description="Helical" evidence="8">
    <location>
        <begin position="14"/>
        <end position="36"/>
    </location>
</feature>
<evidence type="ECO:0000256" key="6">
    <source>
        <dbReference type="ARBA" id="ARBA00038445"/>
    </source>
</evidence>
<organism evidence="10 11">
    <name type="scientific">Steccherinum ochraceum</name>
    <dbReference type="NCBI Taxonomy" id="92696"/>
    <lineage>
        <taxon>Eukaryota</taxon>
        <taxon>Fungi</taxon>
        <taxon>Dikarya</taxon>
        <taxon>Basidiomycota</taxon>
        <taxon>Agaricomycotina</taxon>
        <taxon>Agaricomycetes</taxon>
        <taxon>Polyporales</taxon>
        <taxon>Steccherinaceae</taxon>
        <taxon>Steccherinum</taxon>
    </lineage>
</organism>
<proteinExistence type="inferred from homology"/>
<feature type="active site" evidence="7">
    <location>
        <position position="92"/>
    </location>
</feature>
<keyword evidence="8" id="KW-1133">Transmembrane helix</keyword>
<dbReference type="InterPro" id="IPR019533">
    <property type="entry name" value="Peptidase_S26"/>
</dbReference>
<keyword evidence="8" id="KW-0812">Transmembrane</keyword>
<comment type="subcellular location">
    <subcellularLocation>
        <location evidence="1">Mitochondrion inner membrane</location>
    </subcellularLocation>
</comment>
<comment type="similarity">
    <text evidence="6">Belongs to the peptidase S26 family. IMP1 subfamily.</text>
</comment>
<keyword evidence="4" id="KW-0496">Mitochondrion</keyword>
<keyword evidence="3" id="KW-0378">Hydrolase</keyword>
<comment type="caution">
    <text evidence="10">The sequence shown here is derived from an EMBL/GenBank/DDBJ whole genome shotgun (WGS) entry which is preliminary data.</text>
</comment>
<dbReference type="InterPro" id="IPR000223">
    <property type="entry name" value="Pept_S26A_signal_pept_1"/>
</dbReference>
<evidence type="ECO:0000256" key="8">
    <source>
        <dbReference type="SAM" id="Phobius"/>
    </source>
</evidence>
<feature type="domain" description="Peptidase S26" evidence="9">
    <location>
        <begin position="115"/>
        <end position="157"/>
    </location>
</feature>